<evidence type="ECO:0000259" key="3">
    <source>
        <dbReference type="PROSITE" id="PS50966"/>
    </source>
</evidence>
<evidence type="ECO:0000313" key="4">
    <source>
        <dbReference type="EnsemblMetazoa" id="XP_050504275.1"/>
    </source>
</evidence>
<dbReference type="EnsemblMetazoa" id="XM_050648318.1">
    <property type="protein sequence ID" value="XP_050504275.1"/>
    <property type="gene ID" value="LOC126883088"/>
</dbReference>
<dbReference type="PANTHER" id="PTHR46609:SF8">
    <property type="entry name" value="YQAJ VIRAL RECOMBINASE DOMAIN-CONTAINING PROTEIN"/>
    <property type="match status" value="1"/>
</dbReference>
<sequence>MLLKIIYIYIYIYINFSFNYFFTYFSSFGKMSISIKQFTGFKSIHHSIEFQPETPKKGKNLVDAGHVRNVFEFENCIEASVIRQASISQTPYNTKLWINDKRNIDKVSCTCVYGQSSKCKHVAAVIYFINNDQSITKTSEEKEWGVPSARLFATEKYSKGRSCEQMFMCKNKCFEEPISLKPPVKSSQLKAHSVLRSTLLKAEQDKCEVAVALVMENLLNQVEENVLYNEARGPISDILKVFFNSIEGQDVYVTNYDLDDNLKKIYDEKIFKTDNQIVNVCCETIKQSTCPTWFNERRLRLTASKDVHSIKTRRTKTVESLVKDLLKPNNFSVASTRYGQVNEPIARKIYEKCFKCEIKCVGLIISKKKSMVRC</sequence>
<keyword evidence="2" id="KW-1133">Transmembrane helix</keyword>
<keyword evidence="1" id="KW-0863">Zinc-finger</keyword>
<dbReference type="InterPro" id="IPR007527">
    <property type="entry name" value="Znf_SWIM"/>
</dbReference>
<feature type="transmembrane region" description="Helical" evidence="2">
    <location>
        <begin position="6"/>
        <end position="26"/>
    </location>
</feature>
<organism evidence="4 5">
    <name type="scientific">Diabrotica virgifera virgifera</name>
    <name type="common">western corn rootworm</name>
    <dbReference type="NCBI Taxonomy" id="50390"/>
    <lineage>
        <taxon>Eukaryota</taxon>
        <taxon>Metazoa</taxon>
        <taxon>Ecdysozoa</taxon>
        <taxon>Arthropoda</taxon>
        <taxon>Hexapoda</taxon>
        <taxon>Insecta</taxon>
        <taxon>Pterygota</taxon>
        <taxon>Neoptera</taxon>
        <taxon>Endopterygota</taxon>
        <taxon>Coleoptera</taxon>
        <taxon>Polyphaga</taxon>
        <taxon>Cucujiformia</taxon>
        <taxon>Chrysomeloidea</taxon>
        <taxon>Chrysomelidae</taxon>
        <taxon>Galerucinae</taxon>
        <taxon>Diabroticina</taxon>
        <taxon>Diabroticites</taxon>
        <taxon>Diabrotica</taxon>
    </lineage>
</organism>
<proteinExistence type="predicted"/>
<dbReference type="RefSeq" id="XP_050504275.1">
    <property type="nucleotide sequence ID" value="XM_050648318.1"/>
</dbReference>
<accession>A0ABM5K257</accession>
<dbReference type="PROSITE" id="PS50966">
    <property type="entry name" value="ZF_SWIM"/>
    <property type="match status" value="1"/>
</dbReference>
<evidence type="ECO:0000256" key="1">
    <source>
        <dbReference type="PROSITE-ProRule" id="PRU00325"/>
    </source>
</evidence>
<keyword evidence="5" id="KW-1185">Reference proteome</keyword>
<evidence type="ECO:0000256" key="2">
    <source>
        <dbReference type="SAM" id="Phobius"/>
    </source>
</evidence>
<feature type="domain" description="SWIM-type" evidence="3">
    <location>
        <begin position="92"/>
        <end position="130"/>
    </location>
</feature>
<dbReference type="Gene3D" id="3.90.320.10">
    <property type="match status" value="1"/>
</dbReference>
<evidence type="ECO:0000313" key="5">
    <source>
        <dbReference type="Proteomes" id="UP001652700"/>
    </source>
</evidence>
<reference evidence="4" key="1">
    <citation type="submission" date="2025-05" db="UniProtKB">
        <authorList>
            <consortium name="EnsemblMetazoa"/>
        </authorList>
    </citation>
    <scope>IDENTIFICATION</scope>
</reference>
<keyword evidence="1" id="KW-0479">Metal-binding</keyword>
<dbReference type="InterPro" id="IPR011335">
    <property type="entry name" value="Restrct_endonuc-II-like"/>
</dbReference>
<name>A0ABM5K257_DIAVI</name>
<protein>
    <recommendedName>
        <fullName evidence="3">SWIM-type domain-containing protein</fullName>
    </recommendedName>
</protein>
<dbReference type="SUPFAM" id="SSF52980">
    <property type="entry name" value="Restriction endonuclease-like"/>
    <property type="match status" value="1"/>
</dbReference>
<dbReference type="InterPro" id="IPR011604">
    <property type="entry name" value="PDDEXK-like_dom_sf"/>
</dbReference>
<dbReference type="Proteomes" id="UP001652700">
    <property type="component" value="Unplaced"/>
</dbReference>
<dbReference type="InterPro" id="IPR051703">
    <property type="entry name" value="NF-kappa-B_Signaling_Reg"/>
</dbReference>
<keyword evidence="2" id="KW-0812">Transmembrane</keyword>
<keyword evidence="2" id="KW-0472">Membrane</keyword>
<dbReference type="GeneID" id="126883088"/>
<dbReference type="PANTHER" id="PTHR46609">
    <property type="entry name" value="EXONUCLEASE, PHAGE-TYPE/RECB, C-TERMINAL DOMAIN-CONTAINING PROTEIN"/>
    <property type="match status" value="1"/>
</dbReference>
<keyword evidence="1" id="KW-0862">Zinc</keyword>